<feature type="transmembrane region" description="Helical" evidence="1">
    <location>
        <begin position="6"/>
        <end position="22"/>
    </location>
</feature>
<protein>
    <submittedName>
        <fullName evidence="2">Uncharacterized protein</fullName>
    </submittedName>
</protein>
<dbReference type="EMBL" id="JAEPCR010000084">
    <property type="protein sequence ID" value="MCG7979774.1"/>
    <property type="molecule type" value="Genomic_DNA"/>
</dbReference>
<accession>A0A9E4NLT2</accession>
<dbReference type="AlphaFoldDB" id="A0A9E4NLT2"/>
<evidence type="ECO:0000313" key="2">
    <source>
        <dbReference type="EMBL" id="MCG7979774.1"/>
    </source>
</evidence>
<keyword evidence="1" id="KW-1133">Transmembrane helix</keyword>
<name>A0A9E4NLT2_9GAMM</name>
<sequence length="149" mass="17623">MNEYLLFLASVVVFVIYFYFWGMKAPKPYRNRSCMGKEWKTDFPQISKNKIRLYLECFIDGMAFENSEKLKFRPDDKIIDVYRSIYGGVTPYGDAMELETFSMNIEQYFNVSQQFLMDTWRENMTLGELFKAILAQQNHPADARFAHDG</sequence>
<comment type="caution">
    <text evidence="2">The sequence shown here is derived from an EMBL/GenBank/DDBJ whole genome shotgun (WGS) entry which is preliminary data.</text>
</comment>
<reference evidence="2" key="1">
    <citation type="journal article" date="2021" name="Proc. Natl. Acad. Sci. U.S.A.">
        <title>Global biogeography of chemosynthetic symbionts reveals both localized and globally distributed symbiont groups. .</title>
        <authorList>
            <person name="Osvatic J.T."/>
            <person name="Wilkins L.G.E."/>
            <person name="Leibrecht L."/>
            <person name="Leray M."/>
            <person name="Zauner S."/>
            <person name="Polzin J."/>
            <person name="Camacho Y."/>
            <person name="Gros O."/>
            <person name="van Gils J.A."/>
            <person name="Eisen J.A."/>
            <person name="Petersen J.M."/>
            <person name="Yuen B."/>
        </authorList>
    </citation>
    <scope>NUCLEOTIDE SEQUENCE</scope>
    <source>
        <strain evidence="2">MAGclacostrist055</strain>
    </source>
</reference>
<dbReference type="Proteomes" id="UP000886674">
    <property type="component" value="Unassembled WGS sequence"/>
</dbReference>
<proteinExistence type="predicted"/>
<gene>
    <name evidence="2" type="ORF">JAY77_16715</name>
</gene>
<keyword evidence="1" id="KW-0472">Membrane</keyword>
<evidence type="ECO:0000313" key="3">
    <source>
        <dbReference type="Proteomes" id="UP000886674"/>
    </source>
</evidence>
<organism evidence="2 3">
    <name type="scientific">Candidatus Thiodiazotropha taylori</name>
    <dbReference type="NCBI Taxonomy" id="2792791"/>
    <lineage>
        <taxon>Bacteria</taxon>
        <taxon>Pseudomonadati</taxon>
        <taxon>Pseudomonadota</taxon>
        <taxon>Gammaproteobacteria</taxon>
        <taxon>Chromatiales</taxon>
        <taxon>Sedimenticolaceae</taxon>
        <taxon>Candidatus Thiodiazotropha</taxon>
    </lineage>
</organism>
<evidence type="ECO:0000256" key="1">
    <source>
        <dbReference type="SAM" id="Phobius"/>
    </source>
</evidence>
<keyword evidence="1" id="KW-0812">Transmembrane</keyword>